<feature type="domain" description="PD-(D/E)XK nuclease-like" evidence="2">
    <location>
        <begin position="166"/>
        <end position="392"/>
    </location>
</feature>
<protein>
    <recommendedName>
        <fullName evidence="2">PD-(D/E)XK nuclease-like domain-containing protein</fullName>
    </recommendedName>
</protein>
<dbReference type="EMBL" id="GL698470">
    <property type="protein sequence ID" value="EFY93673.1"/>
    <property type="molecule type" value="Genomic_DNA"/>
</dbReference>
<dbReference type="OrthoDB" id="4959894at2759"/>
<sequence>MVDVPKWINGISSFTDETRYYPDLPTSQQESRKRTHPLSPDPSSMDGALTPTKRRRQHDADPTPVATALKQPPRAPRTMSSSPTKSSASIRSSSQSSSRRTFTSLQVYEEGIIPRQLSGLQTQNLPSSIEKALLRIRQIDRCKGILSPRSDPSKFETFRRGNDLDMDVFAKSETDGSRLTPEEALDIAEGARRCFEKNHDEDNWTCDVHHVLFKKVFRRSSPNAQQNLVDFARCTSAYIIREYLPTAAPDRRIDMCTYIDPSAEPDYATRIDKLRQTLPEQSINHSSYIALRNCPTSCSVEIKRSGNDFDGAVLQIGVRQAAQWKMLRALLQTAARQRISARQAMTSQDDVFVDDGEEGWYVDESLKKLGALPGIYSQGHEWYYVATSPEIRDEQGRPSLRTYVTMRFSGYNFAIPAATTCQASRRCLIYGVAKDAYAFSDFKVLGLLTYPRQSDAAKHRVNLLNHAGNKLRDFGFVDGSDNLVSHKELLGNQRHGQENLRGEMAYQTTGAESRGNLIAKMLRLETIHYLNWCGNVAILTGSVNAYGVGPLHNSIAVLGFTATRQGNGLVWSSPLQPARVPARLAASQGSEWTSHPCL</sequence>
<organism evidence="4">
    <name type="scientific">Metarhizium acridum (strain CQMa 102)</name>
    <dbReference type="NCBI Taxonomy" id="655827"/>
    <lineage>
        <taxon>Eukaryota</taxon>
        <taxon>Fungi</taxon>
        <taxon>Dikarya</taxon>
        <taxon>Ascomycota</taxon>
        <taxon>Pezizomycotina</taxon>
        <taxon>Sordariomycetes</taxon>
        <taxon>Hypocreomycetidae</taxon>
        <taxon>Hypocreales</taxon>
        <taxon>Clavicipitaceae</taxon>
        <taxon>Metarhizium</taxon>
    </lineage>
</organism>
<dbReference type="eggNOG" id="ENOG502SSXD">
    <property type="taxonomic scope" value="Eukaryota"/>
</dbReference>
<feature type="compositionally biased region" description="Low complexity" evidence="1">
    <location>
        <begin position="77"/>
        <end position="101"/>
    </location>
</feature>
<name>E9DQZ5_METAQ</name>
<dbReference type="InParanoid" id="E9DQZ5"/>
<accession>E9DQZ5</accession>
<dbReference type="HOGENOM" id="CLU_456400_0_0_1"/>
<feature type="region of interest" description="Disordered" evidence="1">
    <location>
        <begin position="17"/>
        <end position="101"/>
    </location>
</feature>
<evidence type="ECO:0000256" key="1">
    <source>
        <dbReference type="SAM" id="MobiDB-lite"/>
    </source>
</evidence>
<dbReference type="AlphaFoldDB" id="E9DQZ5"/>
<evidence type="ECO:0000313" key="3">
    <source>
        <dbReference type="EMBL" id="EFY93673.1"/>
    </source>
</evidence>
<reference evidence="3 4" key="1">
    <citation type="journal article" date="2011" name="PLoS Genet.">
        <title>Genome sequencing and comparative transcriptomics of the model entomopathogenic fungi Metarhizium anisopliae and M. acridum.</title>
        <authorList>
            <person name="Gao Q."/>
            <person name="Jin K."/>
            <person name="Ying S.H."/>
            <person name="Zhang Y."/>
            <person name="Xiao G."/>
            <person name="Shang Y."/>
            <person name="Duan Z."/>
            <person name="Hu X."/>
            <person name="Xie X.Q."/>
            <person name="Zhou G."/>
            <person name="Peng G."/>
            <person name="Luo Z."/>
            <person name="Huang W."/>
            <person name="Wang B."/>
            <person name="Fang W."/>
            <person name="Wang S."/>
            <person name="Zhong Y."/>
            <person name="Ma L.J."/>
            <person name="St Leger R.J."/>
            <person name="Zhao G.P."/>
            <person name="Pei Y."/>
            <person name="Feng M.G."/>
            <person name="Xia Y."/>
            <person name="Wang C."/>
        </authorList>
    </citation>
    <scope>NUCLEOTIDE SEQUENCE [LARGE SCALE GENOMIC DNA]</scope>
    <source>
        <strain evidence="3 4">CQMa 102</strain>
    </source>
</reference>
<gene>
    <name evidence="3" type="ORF">MAC_00164</name>
</gene>
<dbReference type="Pfam" id="PF20516">
    <property type="entry name" value="PDDEXK_12"/>
    <property type="match status" value="1"/>
</dbReference>
<evidence type="ECO:0000313" key="4">
    <source>
        <dbReference type="Proteomes" id="UP000002499"/>
    </source>
</evidence>
<keyword evidence="4" id="KW-1185">Reference proteome</keyword>
<evidence type="ECO:0000259" key="2">
    <source>
        <dbReference type="Pfam" id="PF20516"/>
    </source>
</evidence>
<proteinExistence type="predicted"/>
<dbReference type="Proteomes" id="UP000002499">
    <property type="component" value="Unassembled WGS sequence"/>
</dbReference>
<dbReference type="InterPro" id="IPR046797">
    <property type="entry name" value="PDDEXK_12"/>
</dbReference>